<dbReference type="InterPro" id="IPR036278">
    <property type="entry name" value="Sialidase_sf"/>
</dbReference>
<accession>A0A225DRS3</accession>
<evidence type="ECO:0000313" key="5">
    <source>
        <dbReference type="EMBL" id="OWK40276.1"/>
    </source>
</evidence>
<dbReference type="InterPro" id="IPR008979">
    <property type="entry name" value="Galactose-bd-like_sf"/>
</dbReference>
<sequence>MAFKTRGSGQKRHFVLNLEAVEERLAPAVLPTPTVVTPTAAQSSVALPANGPVNFINPQVVADPTNPDNQVLVATSVTSNTTFGVIAEKSTDGGQSWSVISGFQAQTSTGSNPGGFTLIRDPALPATAANNTYTNASGISAAFGRNGMVYFTYLATNAADTSGAVEFQEGTFASGSVGALKTIYQWIGANSANNPVIAVDNNVPTYTDPTTGTTFTDTMDSAAGVSKAVYIAWNGNATAGASDLGGSALSFNPNPILAAVSPDNGTTWSQPVPVNNGGYLPATTAAGVVEGAAPQIAFSPAGSGAPGSLVFAWPSMTAGSTYSSISYDVTRPDGGVPSQTAASVVNTAGTTGAIADAAPAVPPAVSDTPSQTTFTQTVTASQFTDPNFTLADLSVSLSVVAQSLDQLSIVLTAPSGQSITLLDHRTNSNGSTQGMNPVSKLQYGVSPPPATPTNPYSALGLGVDNGDLATSTVFNSDGALRISDPNATFPYIGVYRPEDLTLGSTIAAQLGIANATPSQVKKFVGLWTLTVTDYKHDTTPEPESLNSWSLNFISGVKSGFGADATIPGAPGTTNTTAAGNPIATATSTPIGPNFNSNPLTSFAVSPTAGIPSAVTIAFDPTLGSADPYAGQFYVGYTSASVTKGVVTDTNIEVASGVLGAGGAVTWNAAGPVRVNDDSASDNLTQGNRPQLIPSLTVDSTTGTLVVTWYDTRLDASDSRAATYIATSIDGGQTFSSQTFEKDAAQPFLNQPQQAEDVVTGTTYTLGPIPTNISQAGPNGVGIRQSVIAAGGRIYAYWAGNANATGSGIFSATAETAAGPRVVSGDLGAVTTASTVAGFDQSGNAVSTTYNTSIATDGTRGIDAFVVTFDRPLDPNQFATMSAAQLSQLFQVKYRNPYASLAIPATAIGVSSVDVIYQNDPADNPVHPGVPYGPTQLLVHLTTPQFAVGTYSYAVGPGITDQVAAAATGAYALSSTSSTPYPAASGGGASVTPSAPLPVSPSVPAGAVVTGVTVTLNVSQTGTMPDTTDLVLTLIAPDGTRITLSSHESPGSTAPNFTNTTFSAGAGTAIAAGAPPFTGTFVPDGNLLLLNGKAATGSWELEVQNSNPFATGTLTSWGSPSLTSRATRWTRTRTGLPAKRPGATSSRCRRRRPASPSSPRT</sequence>
<feature type="region of interest" description="Disordered" evidence="3">
    <location>
        <begin position="1130"/>
        <end position="1160"/>
    </location>
</feature>
<dbReference type="EMBL" id="NIDE01000008">
    <property type="protein sequence ID" value="OWK40276.1"/>
    <property type="molecule type" value="Genomic_DNA"/>
</dbReference>
<reference evidence="6" key="1">
    <citation type="submission" date="2017-06" db="EMBL/GenBank/DDBJ databases">
        <title>Genome analysis of Fimbriiglobus ruber SP5, the first member of the order Planctomycetales with confirmed chitinolytic capability.</title>
        <authorList>
            <person name="Ravin N.V."/>
            <person name="Rakitin A.L."/>
            <person name="Ivanova A.A."/>
            <person name="Beletsky A.V."/>
            <person name="Kulichevskaya I.S."/>
            <person name="Mardanov A.V."/>
            <person name="Dedysh S.N."/>
        </authorList>
    </citation>
    <scope>NUCLEOTIDE SEQUENCE [LARGE SCALE GENOMIC DNA]</scope>
    <source>
        <strain evidence="6">SP5</strain>
    </source>
</reference>
<protein>
    <submittedName>
        <fullName evidence="5">Fibronectin type III domain protein</fullName>
    </submittedName>
</protein>
<evidence type="ECO:0000313" key="6">
    <source>
        <dbReference type="Proteomes" id="UP000214646"/>
    </source>
</evidence>
<dbReference type="AlphaFoldDB" id="A0A225DRS3"/>
<feature type="domain" description="P/Homo B" evidence="4">
    <location>
        <begin position="967"/>
        <end position="1126"/>
    </location>
</feature>
<keyword evidence="1" id="KW-0645">Protease</keyword>
<dbReference type="SUPFAM" id="SSF50939">
    <property type="entry name" value="Sialidases"/>
    <property type="match status" value="1"/>
</dbReference>
<dbReference type="Gene3D" id="2.60.120.260">
    <property type="entry name" value="Galactose-binding domain-like"/>
    <property type="match status" value="2"/>
</dbReference>
<evidence type="ECO:0000259" key="4">
    <source>
        <dbReference type="PROSITE" id="PS51829"/>
    </source>
</evidence>
<dbReference type="PROSITE" id="PS51829">
    <property type="entry name" value="P_HOMO_B"/>
    <property type="match status" value="2"/>
</dbReference>
<gene>
    <name evidence="5" type="ORF">FRUB_05195</name>
</gene>
<dbReference type="GO" id="GO:0006508">
    <property type="term" value="P:proteolysis"/>
    <property type="evidence" value="ECO:0007669"/>
    <property type="project" value="UniProtKB-KW"/>
</dbReference>
<keyword evidence="2" id="KW-0378">Hydrolase</keyword>
<feature type="domain" description="P/Homo B" evidence="4">
    <location>
        <begin position="335"/>
        <end position="559"/>
    </location>
</feature>
<comment type="caution">
    <text evidence="5">The sequence shown here is derived from an EMBL/GenBank/DDBJ whole genome shotgun (WGS) entry which is preliminary data.</text>
</comment>
<dbReference type="Pfam" id="PF01483">
    <property type="entry name" value="P_proprotein"/>
    <property type="match status" value="1"/>
</dbReference>
<evidence type="ECO:0000256" key="1">
    <source>
        <dbReference type="ARBA" id="ARBA00022670"/>
    </source>
</evidence>
<evidence type="ECO:0000256" key="3">
    <source>
        <dbReference type="SAM" id="MobiDB-lite"/>
    </source>
</evidence>
<keyword evidence="6" id="KW-1185">Reference proteome</keyword>
<dbReference type="SUPFAM" id="SSF49785">
    <property type="entry name" value="Galactose-binding domain-like"/>
    <property type="match status" value="1"/>
</dbReference>
<evidence type="ECO:0000256" key="2">
    <source>
        <dbReference type="ARBA" id="ARBA00022801"/>
    </source>
</evidence>
<dbReference type="Proteomes" id="UP000214646">
    <property type="component" value="Unassembled WGS sequence"/>
</dbReference>
<organism evidence="5 6">
    <name type="scientific">Fimbriiglobus ruber</name>
    <dbReference type="NCBI Taxonomy" id="1908690"/>
    <lineage>
        <taxon>Bacteria</taxon>
        <taxon>Pseudomonadati</taxon>
        <taxon>Planctomycetota</taxon>
        <taxon>Planctomycetia</taxon>
        <taxon>Gemmatales</taxon>
        <taxon>Gemmataceae</taxon>
        <taxon>Fimbriiglobus</taxon>
    </lineage>
</organism>
<dbReference type="InterPro" id="IPR002884">
    <property type="entry name" value="P_dom"/>
</dbReference>
<feature type="compositionally biased region" description="Low complexity" evidence="3">
    <location>
        <begin position="1130"/>
        <end position="1145"/>
    </location>
</feature>
<proteinExistence type="predicted"/>
<dbReference type="GO" id="GO:0004252">
    <property type="term" value="F:serine-type endopeptidase activity"/>
    <property type="evidence" value="ECO:0007669"/>
    <property type="project" value="InterPro"/>
</dbReference>
<name>A0A225DRS3_9BACT</name>